<evidence type="ECO:0000256" key="2">
    <source>
        <dbReference type="ARBA" id="ARBA00022912"/>
    </source>
</evidence>
<dbReference type="InterPro" id="IPR029058">
    <property type="entry name" value="AB_hydrolase_fold"/>
</dbReference>
<dbReference type="SUPFAM" id="SSF52799">
    <property type="entry name" value="(Phosphotyrosine protein) phosphatases II"/>
    <property type="match status" value="1"/>
</dbReference>
<dbReference type="OrthoDB" id="428974at2759"/>
<keyword evidence="2" id="KW-0904">Protein phosphatase</keyword>
<dbReference type="VEuPathDB" id="FungiDB:CCM_09477"/>
<reference evidence="5 6" key="1">
    <citation type="journal article" date="2017" name="BMC Genomics">
        <title>Chromosome level assembly and secondary metabolite potential of the parasitic fungus Cordyceps militaris.</title>
        <authorList>
            <person name="Kramer G.J."/>
            <person name="Nodwell J.R."/>
        </authorList>
    </citation>
    <scope>NUCLEOTIDE SEQUENCE [LARGE SCALE GENOMIC DNA]</scope>
    <source>
        <strain evidence="5 6">ATCC 34164</strain>
    </source>
</reference>
<dbReference type="InterPro" id="IPR003595">
    <property type="entry name" value="Tyr_Pase_cat"/>
</dbReference>
<dbReference type="InterPro" id="IPR016130">
    <property type="entry name" value="Tyr_Pase_AS"/>
</dbReference>
<dbReference type="AlphaFoldDB" id="A0A2H4S5V0"/>
<dbReference type="VEuPathDB" id="FungiDB:A9K55_002307"/>
<dbReference type="PROSITE" id="PS00383">
    <property type="entry name" value="TYR_PHOSPHATASE_1"/>
    <property type="match status" value="1"/>
</dbReference>
<evidence type="ECO:0000256" key="3">
    <source>
        <dbReference type="SAM" id="MobiDB-lite"/>
    </source>
</evidence>
<dbReference type="Gene3D" id="3.90.190.10">
    <property type="entry name" value="Protein tyrosine phosphatase superfamily"/>
    <property type="match status" value="1"/>
</dbReference>
<accession>A0A2H4S5V0</accession>
<dbReference type="InterPro" id="IPR051029">
    <property type="entry name" value="mRNA_Capping_Enz/RNA_Phosphat"/>
</dbReference>
<sequence length="628" mass="69146">MSHIYKWLFGPPAIPVDAHETDPTLLKENSTLKTYTTSRCEYKDIRVFFRQHAKAAQLPKDPGPLPLLVCIPGLGGSVAQFHPLLSSLVDMGPCLAIDHPGGGRSAFSQKRWDAYTMEALAELLETIIEDHRDVGQKVVLVGHSMGTGLSALLASKKTVHHTDLVNNIVGFIAICPSAGPLGESVSPWVRALLWVPGWVFSLWRLWDGRGGPDSPSIARFAGAAAPPELRLLQYRYNQQSRTPVFRRMVAAAAPPYKNGKPMGGIPTTDIWSELDIPLYLIGGEADHVTPTTNVDKIVNAIKTKQAAQDGTETPMVHVSKAAEPVGTRLQPDDHDLSSSIVNITDEDFAKSDAETDDSRHDPSTPLESTTAIPPQPEHPAMVVQSIIIPTPANHTLLYAPRASRILAGLIADFLANNITGRLSLAWQLQYLSQEGKWDVKNLAKWKSVLPVSAPIGPSGGAPVFRAMKTLREADDVHSPAEFTARWSYVVKDVIDISKDQPVYDAQGLERAGIHYHKFPTVSKIPPNAEEVAAFIQLVDSIRARQADRAVAESWDDNWRQQVVVGVHCHYGYNRTGYFVVCYLVERCGISVQDAIALFKKAKPNGIRHSHFLDKLYMRYDLNVRDTTT</sequence>
<dbReference type="PANTHER" id="PTHR10367:SF25">
    <property type="entry name" value="DUAL SPECIFICITY PHOSPHATASE CATALYTIC DOMAIN PROTEIN (AFU_ORTHOLOGUE AFUA_1G03540)"/>
    <property type="match status" value="1"/>
</dbReference>
<keyword evidence="1" id="KW-0378">Hydrolase</keyword>
<dbReference type="SUPFAM" id="SSF53474">
    <property type="entry name" value="alpha/beta-Hydrolases"/>
    <property type="match status" value="1"/>
</dbReference>
<dbReference type="Pfam" id="PF00561">
    <property type="entry name" value="Abhydrolase_1"/>
    <property type="match status" value="1"/>
</dbReference>
<name>A0A2H4S5V0_CORMI</name>
<dbReference type="GO" id="GO:0004484">
    <property type="term" value="F:mRNA guanylyltransferase activity"/>
    <property type="evidence" value="ECO:0007669"/>
    <property type="project" value="TreeGrafter"/>
</dbReference>
<dbReference type="GO" id="GO:0004721">
    <property type="term" value="F:phosphoprotein phosphatase activity"/>
    <property type="evidence" value="ECO:0007669"/>
    <property type="project" value="UniProtKB-KW"/>
</dbReference>
<dbReference type="PANTHER" id="PTHR10367">
    <property type="entry name" value="MRNA-CAPPING ENZYME"/>
    <property type="match status" value="1"/>
</dbReference>
<dbReference type="Gene3D" id="3.40.50.1820">
    <property type="entry name" value="alpha/beta hydrolase"/>
    <property type="match status" value="1"/>
</dbReference>
<dbReference type="InterPro" id="IPR029021">
    <property type="entry name" value="Prot-tyrosine_phosphatase-like"/>
</dbReference>
<dbReference type="FunFam" id="3.90.190.10:FF:000090">
    <property type="entry name" value="Dual specificity phosphatase catalytic domain protein"/>
    <property type="match status" value="1"/>
</dbReference>
<dbReference type="InterPro" id="IPR000073">
    <property type="entry name" value="AB_hydrolase_1"/>
</dbReference>
<feature type="region of interest" description="Disordered" evidence="3">
    <location>
        <begin position="347"/>
        <end position="376"/>
    </location>
</feature>
<dbReference type="InterPro" id="IPR020422">
    <property type="entry name" value="TYR_PHOSPHATASE_DUAL_dom"/>
</dbReference>
<feature type="domain" description="Tyrosine specific protein phosphatases" evidence="4">
    <location>
        <begin position="532"/>
        <end position="607"/>
    </location>
</feature>
<gene>
    <name evidence="5" type="ORF">A9K55_002307</name>
</gene>
<dbReference type="Pfam" id="PF00782">
    <property type="entry name" value="DSPc"/>
    <property type="match status" value="1"/>
</dbReference>
<dbReference type="Proteomes" id="UP000323067">
    <property type="component" value="Chromosome iv"/>
</dbReference>
<feature type="compositionally biased region" description="Basic and acidic residues" evidence="3">
    <location>
        <begin position="347"/>
        <end position="362"/>
    </location>
</feature>
<dbReference type="SMART" id="SM00404">
    <property type="entry name" value="PTPc_motif"/>
    <property type="match status" value="1"/>
</dbReference>
<dbReference type="GO" id="GO:0006370">
    <property type="term" value="P:7-methylguanosine mRNA capping"/>
    <property type="evidence" value="ECO:0007669"/>
    <property type="project" value="TreeGrafter"/>
</dbReference>
<dbReference type="InterPro" id="IPR000340">
    <property type="entry name" value="Dual-sp_phosphatase_cat-dom"/>
</dbReference>
<dbReference type="InterPro" id="IPR000387">
    <property type="entry name" value="Tyr_Pase_dom"/>
</dbReference>
<evidence type="ECO:0000256" key="1">
    <source>
        <dbReference type="ARBA" id="ARBA00022801"/>
    </source>
</evidence>
<proteinExistence type="predicted"/>
<evidence type="ECO:0000313" key="6">
    <source>
        <dbReference type="Proteomes" id="UP000323067"/>
    </source>
</evidence>
<dbReference type="SMART" id="SM00195">
    <property type="entry name" value="DSPc"/>
    <property type="match status" value="1"/>
</dbReference>
<evidence type="ECO:0000313" key="5">
    <source>
        <dbReference type="EMBL" id="ATY58497.1"/>
    </source>
</evidence>
<dbReference type="EMBL" id="CP023322">
    <property type="protein sequence ID" value="ATY58497.1"/>
    <property type="molecule type" value="Genomic_DNA"/>
</dbReference>
<dbReference type="CDD" id="cd14502">
    <property type="entry name" value="RNA_5'-triphosphatase"/>
    <property type="match status" value="1"/>
</dbReference>
<organism evidence="5 6">
    <name type="scientific">Cordyceps militaris</name>
    <name type="common">Caterpillar fungus</name>
    <name type="synonym">Clavaria militaris</name>
    <dbReference type="NCBI Taxonomy" id="73501"/>
    <lineage>
        <taxon>Eukaryota</taxon>
        <taxon>Fungi</taxon>
        <taxon>Dikarya</taxon>
        <taxon>Ascomycota</taxon>
        <taxon>Pezizomycotina</taxon>
        <taxon>Sordariomycetes</taxon>
        <taxon>Hypocreomycetidae</taxon>
        <taxon>Hypocreales</taxon>
        <taxon>Cordycipitaceae</taxon>
        <taxon>Cordyceps</taxon>
    </lineage>
</organism>
<evidence type="ECO:0000259" key="4">
    <source>
        <dbReference type="PROSITE" id="PS50056"/>
    </source>
</evidence>
<protein>
    <submittedName>
        <fullName evidence="5">Dual specificity phosphatase catalytic domain</fullName>
    </submittedName>
</protein>
<dbReference type="PROSITE" id="PS50056">
    <property type="entry name" value="TYR_PHOSPHATASE_2"/>
    <property type="match status" value="1"/>
</dbReference>